<sequence>MVYRHLLLVCAAPFALSSAAAETDWHRDALAKAVAFHAMNPPKTCNALESSPSQPISYNLPTGNGASARGELLIEFPCQAGAYNQTKVYLLSNRDGGLSNVEFPMPKIDVTYVGEGENAPVKNVAITATEMVREVANPLFDTETLTLTAKAKWRGVGDTYTLAKWSFRNARFELVYFAVDASFDGRDDPQIMIDEKSK</sequence>
<geneLocation type="plasmid" evidence="2">
    <name>unnamed</name>
</geneLocation>
<feature type="chain" id="PRO_5047017785" evidence="1">
    <location>
        <begin position="21"/>
        <end position="198"/>
    </location>
</feature>
<keyword evidence="2" id="KW-0614">Plasmid</keyword>
<feature type="signal peptide" evidence="1">
    <location>
        <begin position="1"/>
        <end position="20"/>
    </location>
</feature>
<keyword evidence="1" id="KW-0732">Signal</keyword>
<comment type="caution">
    <text evidence="2">The sequence shown here is derived from an EMBL/GenBank/DDBJ whole genome shotgun (WGS) entry which is preliminary data.</text>
</comment>
<accession>A0ABT0CT45</accession>
<gene>
    <name evidence="2" type="ORF">MKI86_21685</name>
</gene>
<evidence type="ECO:0000313" key="2">
    <source>
        <dbReference type="EMBL" id="MCJ8151758.1"/>
    </source>
</evidence>
<name>A0ABT0CT45_9HYPH</name>
<proteinExistence type="predicted"/>
<protein>
    <submittedName>
        <fullName evidence="2">DUF1176 domain-containing protein</fullName>
    </submittedName>
</protein>
<dbReference type="Proteomes" id="UP001201844">
    <property type="component" value="Unassembled WGS sequence"/>
</dbReference>
<evidence type="ECO:0000256" key="1">
    <source>
        <dbReference type="SAM" id="SignalP"/>
    </source>
</evidence>
<evidence type="ECO:0000313" key="3">
    <source>
        <dbReference type="Proteomes" id="UP001201844"/>
    </source>
</evidence>
<dbReference type="EMBL" id="JAKVIN010000011">
    <property type="protein sequence ID" value="MCJ8151758.1"/>
    <property type="molecule type" value="Genomic_DNA"/>
</dbReference>
<organism evidence="2 3">
    <name type="scientific">Shinella sedimenti</name>
    <dbReference type="NCBI Taxonomy" id="2919913"/>
    <lineage>
        <taxon>Bacteria</taxon>
        <taxon>Pseudomonadati</taxon>
        <taxon>Pseudomonadota</taxon>
        <taxon>Alphaproteobacteria</taxon>
        <taxon>Hyphomicrobiales</taxon>
        <taxon>Rhizobiaceae</taxon>
        <taxon>Shinella</taxon>
    </lineage>
</organism>
<reference evidence="2 3" key="1">
    <citation type="submission" date="2022-02" db="EMBL/GenBank/DDBJ databases">
        <title>Shinella B3.7 sp. nov., isolated from Sediment (Zhairuo Island).</title>
        <authorList>
            <person name="Chen G."/>
        </authorList>
    </citation>
    <scope>NUCLEOTIDE SEQUENCE [LARGE SCALE GENOMIC DNA]</scope>
    <source>
        <strain evidence="2 3">B3.7</strain>
        <plasmid evidence="2">unnamed</plasmid>
    </source>
</reference>
<keyword evidence="3" id="KW-1185">Reference proteome</keyword>
<dbReference type="Pfam" id="PF06674">
    <property type="entry name" value="DUF1176"/>
    <property type="match status" value="1"/>
</dbReference>
<dbReference type="RefSeq" id="WP_241605244.1">
    <property type="nucleotide sequence ID" value="NZ_JAKVIN010000011.1"/>
</dbReference>
<dbReference type="InterPro" id="IPR009560">
    <property type="entry name" value="DUF1176"/>
</dbReference>